<dbReference type="Proteomes" id="UP000284772">
    <property type="component" value="Unassembled WGS sequence"/>
</dbReference>
<accession>A0AAQ0LNI3</accession>
<dbReference type="SUPFAM" id="SSF49464">
    <property type="entry name" value="Carboxypeptidase regulatory domain-like"/>
    <property type="match status" value="1"/>
</dbReference>
<dbReference type="Pfam" id="PF07715">
    <property type="entry name" value="Plug"/>
    <property type="match status" value="1"/>
</dbReference>
<dbReference type="InterPro" id="IPR012910">
    <property type="entry name" value="Plug_dom"/>
</dbReference>
<keyword evidence="2" id="KW-0732">Signal</keyword>
<sequence length="1058" mass="119259">MKNVTRKLLLLLCFFTYVIESHALVNGIVNADVNFEIDQQTISVKGVVMSEFDEPLPGATITIKGTTKGVITDMDGNFTIDAASDAILVVSYIGMEKQEIKVNNRKTIHIILKEQRDELEEVTVVAFAKQKKESVISSITTVKPSELKAPSSNLTTALAGRMAGMIAYQTSGEPGKDNAQFFIRGVTTFGYKKDPLILIDNIELSADDLARLNVDDIASFSIMKDATSTALYGARGANGVIMVTTKEGKEGPAKVSIRLENSISTPTKMVELADPITYMRLGNEAVTTRNPLGITPYSQEKIDKTIAGTNPYAYPAIDWYDELFKSQVMNQRVNFNISGGGKVAKYYIAASYTKDNGVIKMDNQNNFNSGIDLQKFNVRSNININLTPTTEASIRFQGSFDDYRGPVDGGDALFKKVMRTNPVLFPKYYPKTGEYANSTHILFGNYEDGTYLNPFADMVRGYKESNRSLILAQGEVKQKLDIITKGLSARGLISTTRYSYNDVVRQYKPFYYQVGSYNNQTNEYSLHPLNETSGEENLSYEPGGKDVQTTNYMELSMTYNRDFDEHGLSGMLVYTRQEKRVSNADDLQKSLPYRNQGLSGRFTYAYAKKYFGEFNFGYNGSERFSKNERFGFFPSIGAGYIISNEKFFEPLTKYINKLKFKYTYGLVGNDAIGDENDRFFYLSNVNTNDGGKQQQFGNNYDFRPNGITVTRYANNLITWETAKKMNFGIELGLFNSLEIQLDLFKENRKDILMERSYIPSTMGLSAPVKANVGEASSKGIDLSVDYSFISQSDFWMTGRANFTYAISKFEKVEEPDYNLQKTPWRSRVGQSLNQRWGYIAERLFIDEGDIINSPDQSGLGFYEAGDIKYKDINKDGKITEADMVPIGYPTTPEVTFGFGLSTGYKNFDFSVFFQGNSRVSFWIDPNAISPFIDTDGNDAVRSENAMLKVIADNHWSEGNRNSYAFWPRLANRAMDNNYKSSTWWMNDGSFLRLKSIELGYSLPTRLLKKIRIEGMRIYVSGTNLLTFSKFKLWDPEMGSNGLGYPIQRVYNMGLTLNF</sequence>
<evidence type="ECO:0000256" key="1">
    <source>
        <dbReference type="PROSITE-ProRule" id="PRU01360"/>
    </source>
</evidence>
<organism evidence="4 5">
    <name type="scientific">Bacteroides intestinalis</name>
    <dbReference type="NCBI Taxonomy" id="329854"/>
    <lineage>
        <taxon>Bacteria</taxon>
        <taxon>Pseudomonadati</taxon>
        <taxon>Bacteroidota</taxon>
        <taxon>Bacteroidia</taxon>
        <taxon>Bacteroidales</taxon>
        <taxon>Bacteroidaceae</taxon>
        <taxon>Bacteroides</taxon>
    </lineage>
</organism>
<feature type="chain" id="PRO_5042824480" evidence="2">
    <location>
        <begin position="24"/>
        <end position="1058"/>
    </location>
</feature>
<dbReference type="InterPro" id="IPR018247">
    <property type="entry name" value="EF_Hand_1_Ca_BS"/>
</dbReference>
<dbReference type="FunFam" id="2.170.130.10:FF:000003">
    <property type="entry name" value="SusC/RagA family TonB-linked outer membrane protein"/>
    <property type="match status" value="1"/>
</dbReference>
<dbReference type="PROSITE" id="PS00018">
    <property type="entry name" value="EF_HAND_1"/>
    <property type="match status" value="1"/>
</dbReference>
<evidence type="ECO:0000313" key="4">
    <source>
        <dbReference type="EMBL" id="RGT51409.1"/>
    </source>
</evidence>
<evidence type="ECO:0000259" key="3">
    <source>
        <dbReference type="Pfam" id="PF07715"/>
    </source>
</evidence>
<protein>
    <submittedName>
        <fullName evidence="4">TonB-dependent receptor</fullName>
    </submittedName>
</protein>
<dbReference type="Gene3D" id="2.60.40.1120">
    <property type="entry name" value="Carboxypeptidase-like, regulatory domain"/>
    <property type="match status" value="1"/>
</dbReference>
<dbReference type="InterPro" id="IPR039426">
    <property type="entry name" value="TonB-dep_rcpt-like"/>
</dbReference>
<evidence type="ECO:0000256" key="2">
    <source>
        <dbReference type="SAM" id="SignalP"/>
    </source>
</evidence>
<feature type="domain" description="TonB-dependent receptor plug" evidence="3">
    <location>
        <begin position="132"/>
        <end position="240"/>
    </location>
</feature>
<keyword evidence="1" id="KW-0998">Cell outer membrane</keyword>
<dbReference type="GO" id="GO:0009279">
    <property type="term" value="C:cell outer membrane"/>
    <property type="evidence" value="ECO:0007669"/>
    <property type="project" value="UniProtKB-SubCell"/>
</dbReference>
<comment type="subcellular location">
    <subcellularLocation>
        <location evidence="1">Cell outer membrane</location>
        <topology evidence="1">Multi-pass membrane protein</topology>
    </subcellularLocation>
</comment>
<dbReference type="InterPro" id="IPR023996">
    <property type="entry name" value="TonB-dep_OMP_SusC/RagA"/>
</dbReference>
<proteinExistence type="inferred from homology"/>
<dbReference type="PROSITE" id="PS52016">
    <property type="entry name" value="TONB_DEPENDENT_REC_3"/>
    <property type="match status" value="1"/>
</dbReference>
<gene>
    <name evidence="4" type="ORF">DWX27_11935</name>
</gene>
<dbReference type="InterPro" id="IPR023997">
    <property type="entry name" value="TonB-dep_OMP_SusC/RagA_CS"/>
</dbReference>
<dbReference type="InterPro" id="IPR037066">
    <property type="entry name" value="Plug_dom_sf"/>
</dbReference>
<comment type="similarity">
    <text evidence="1">Belongs to the TonB-dependent receptor family.</text>
</comment>
<name>A0AAQ0LNI3_9BACE</name>
<dbReference type="Pfam" id="PF13715">
    <property type="entry name" value="CarbopepD_reg_2"/>
    <property type="match status" value="1"/>
</dbReference>
<dbReference type="NCBIfam" id="TIGR04056">
    <property type="entry name" value="OMP_RagA_SusC"/>
    <property type="match status" value="1"/>
</dbReference>
<reference evidence="4 5" key="1">
    <citation type="submission" date="2018-08" db="EMBL/GenBank/DDBJ databases">
        <title>A genome reference for cultivated species of the human gut microbiota.</title>
        <authorList>
            <person name="Zou Y."/>
            <person name="Xue W."/>
            <person name="Luo G."/>
        </authorList>
    </citation>
    <scope>NUCLEOTIDE SEQUENCE [LARGE SCALE GENOMIC DNA]</scope>
    <source>
        <strain evidence="4 5">AF19-10AC</strain>
    </source>
</reference>
<keyword evidence="4" id="KW-0675">Receptor</keyword>
<dbReference type="InterPro" id="IPR008969">
    <property type="entry name" value="CarboxyPept-like_regulatory"/>
</dbReference>
<keyword evidence="1" id="KW-0813">Transport</keyword>
<dbReference type="AlphaFoldDB" id="A0AAQ0LNI3"/>
<comment type="caution">
    <text evidence="4">The sequence shown here is derived from an EMBL/GenBank/DDBJ whole genome shotgun (WGS) entry which is preliminary data.</text>
</comment>
<dbReference type="RefSeq" id="WP_115502265.1">
    <property type="nucleotide sequence ID" value="NZ_CABMMK010000002.1"/>
</dbReference>
<dbReference type="FunFam" id="2.60.40.1120:FF:000003">
    <property type="entry name" value="Outer membrane protein Omp121"/>
    <property type="match status" value="1"/>
</dbReference>
<dbReference type="EMBL" id="QRWT01000011">
    <property type="protein sequence ID" value="RGT51409.1"/>
    <property type="molecule type" value="Genomic_DNA"/>
</dbReference>
<keyword evidence="1" id="KW-1134">Transmembrane beta strand</keyword>
<dbReference type="NCBIfam" id="TIGR04057">
    <property type="entry name" value="SusC_RagA_signa"/>
    <property type="match status" value="1"/>
</dbReference>
<dbReference type="SUPFAM" id="SSF56935">
    <property type="entry name" value="Porins"/>
    <property type="match status" value="1"/>
</dbReference>
<keyword evidence="1" id="KW-0812">Transmembrane</keyword>
<keyword evidence="1" id="KW-0472">Membrane</keyword>
<evidence type="ECO:0000313" key="5">
    <source>
        <dbReference type="Proteomes" id="UP000284772"/>
    </source>
</evidence>
<dbReference type="Gene3D" id="2.170.130.10">
    <property type="entry name" value="TonB-dependent receptor, plug domain"/>
    <property type="match status" value="1"/>
</dbReference>
<feature type="signal peptide" evidence="2">
    <location>
        <begin position="1"/>
        <end position="23"/>
    </location>
</feature>